<dbReference type="PANTHER" id="PTHR10663">
    <property type="entry name" value="GUANYL-NUCLEOTIDE EXCHANGE FACTOR"/>
    <property type="match status" value="1"/>
</dbReference>
<comment type="caution">
    <text evidence="4">The sequence shown here is derived from an EMBL/GenBank/DDBJ whole genome shotgun (WGS) entry which is preliminary data.</text>
</comment>
<dbReference type="CDD" id="cd00171">
    <property type="entry name" value="Sec7"/>
    <property type="match status" value="1"/>
</dbReference>
<dbReference type="SUPFAM" id="SSF48425">
    <property type="entry name" value="Sec7 domain"/>
    <property type="match status" value="1"/>
</dbReference>
<dbReference type="Gene3D" id="1.10.1000.11">
    <property type="entry name" value="Arf Nucleotide-binding Site Opener,domain 2"/>
    <property type="match status" value="1"/>
</dbReference>
<evidence type="ECO:0000256" key="1">
    <source>
        <dbReference type="ARBA" id="ARBA00004496"/>
    </source>
</evidence>
<name>A0ABR2KUW2_9EUKA</name>
<dbReference type="PANTHER" id="PTHR10663:SF375">
    <property type="entry name" value="LD29171P"/>
    <property type="match status" value="1"/>
</dbReference>
<proteinExistence type="predicted"/>
<comment type="subcellular location">
    <subcellularLocation>
        <location evidence="1">Cytoplasm</location>
    </subcellularLocation>
</comment>
<dbReference type="SUPFAM" id="SSF48371">
    <property type="entry name" value="ARM repeat"/>
    <property type="match status" value="2"/>
</dbReference>
<accession>A0ABR2KUW2</accession>
<dbReference type="InterPro" id="IPR011989">
    <property type="entry name" value="ARM-like"/>
</dbReference>
<organism evidence="4 5">
    <name type="scientific">Tritrichomonas musculus</name>
    <dbReference type="NCBI Taxonomy" id="1915356"/>
    <lineage>
        <taxon>Eukaryota</taxon>
        <taxon>Metamonada</taxon>
        <taxon>Parabasalia</taxon>
        <taxon>Tritrichomonadida</taxon>
        <taxon>Tritrichomonadidae</taxon>
        <taxon>Tritrichomonas</taxon>
    </lineage>
</organism>
<dbReference type="Pfam" id="PF12783">
    <property type="entry name" value="Sec7-like_HUS"/>
    <property type="match status" value="1"/>
</dbReference>
<dbReference type="InterPro" id="IPR032691">
    <property type="entry name" value="Mon2/Sec7/BIG1-like_HUS"/>
</dbReference>
<reference evidence="4 5" key="1">
    <citation type="submission" date="2024-04" db="EMBL/GenBank/DDBJ databases">
        <title>Tritrichomonas musculus Genome.</title>
        <authorList>
            <person name="Alves-Ferreira E."/>
            <person name="Grigg M."/>
            <person name="Lorenzi H."/>
            <person name="Galac M."/>
        </authorList>
    </citation>
    <scope>NUCLEOTIDE SEQUENCE [LARGE SCALE GENOMIC DNA]</scope>
    <source>
        <strain evidence="4 5">EAF2021</strain>
    </source>
</reference>
<dbReference type="InterPro" id="IPR023394">
    <property type="entry name" value="Sec7_C_sf"/>
</dbReference>
<dbReference type="PROSITE" id="PS50190">
    <property type="entry name" value="SEC7"/>
    <property type="match status" value="1"/>
</dbReference>
<dbReference type="InterPro" id="IPR015403">
    <property type="entry name" value="Mon2/Sec7/BIG1-like_HDS"/>
</dbReference>
<dbReference type="EMBL" id="JAPFFF010000003">
    <property type="protein sequence ID" value="KAK8894923.1"/>
    <property type="molecule type" value="Genomic_DNA"/>
</dbReference>
<dbReference type="Gene3D" id="1.10.220.20">
    <property type="match status" value="1"/>
</dbReference>
<dbReference type="InterPro" id="IPR016024">
    <property type="entry name" value="ARM-type_fold"/>
</dbReference>
<keyword evidence="2" id="KW-0963">Cytoplasm</keyword>
<dbReference type="InterPro" id="IPR035999">
    <property type="entry name" value="Sec7_dom_sf"/>
</dbReference>
<dbReference type="Pfam" id="PF01369">
    <property type="entry name" value="Sec7"/>
    <property type="match status" value="1"/>
</dbReference>
<sequence>MSTAAAFIPLIHGQLAELKKICGNIFHRPVRESIANTENYIQNLNTSNNQIDFQVALEPFFKAVKDGNDLKFLPTVLDCFYNVFHQSTKDIFLNRQLTQSVITILAELLDSHSRGNSDEVNLRCCNVCIACLRSYSGIHYVHGKLLKKLFMLLFQIYNDSENPNTLNSISTSINESLTALFDSYETPPEVPTGSKTIEELSSNVADGLFQNADQIIYYLEPVLKNGNYSSSIRDVDVYVVLALLSKIVEQNKLQLRTIILASNILASALQNNSKFYTTPAFNLVLNTKIHIAAMSLALDPRMPLAKVTAELIITLWERFAPMYFENLNELLVKGICQSLFSPEKVLLIRSLSVFNVLATKPQLFVDAFVNYDCDDTGNFKNTFEDTINRLVTISFPDSVQTEVQRNALEVIVHVLKSLWSYFIDPHPSDSNDSQPEAPQNFLDAKKTKNVFNVGLDIFKNSWKKGLKYFIENKFCEDTPSSIAKFLYNTPALSPSQIGEIIGNVDRVDVLKEFIKNFDFKGVTFEAAFRSFLSKFQIPGEAQQIDRVMEQFGTKYYNDNPNMFSCADTVYVLAFSTLMLHTDAHHPNVTSRMTLQEFIRNNKGIDNGKDLPPDFLEDLYNGITKKKIFVSSTEDIVSGNTTLLNRKQRAEMFRSQCKHTLMAARERIVSTQQSKVFHKSVSPLFIGPMFRAIWGGALGTLTMTFEQTDRKNIYTLCLEGLTYAVHIASHCFIDDALDTLVDSFAKFTALRKNLSEVFPKNLDCTNALLNLAITDGNFLRNAWPIVLGEISAIDKLAQTKEARQFPQIDDIFSTASQKLDRESILDFVQAMCDVSRQELAEKPPRNSTCQKLVIVTHFNLEREHFIWTKIWKIIGNYLKYVGSASSFQVSTIVIDILKQLANKFLEQKELVEYHFQERFMAPFYDIFEAQKDINTQLLILMCIQQLIERDGKMIQSGWKTIINILSSASIISETQKSCFGTITYLTDNLLPILSNHYVDLMSIISSFIHESPDDLRLAAVPLLSKIASNLVLKEEMTKDEIEQWLTLFKTLKNASIEDSSMVRGSAHAILINVLKAAIPQKPIIQSNITSEVLTDLLPVTFLGQGEETPDFYKQSAPILTEFYGEVLKPNWEGYFLPNCDAFYPLIIKLFEDCSCSIDPVLQKTGLENYQNFVNDSFSSLNEQQRIDMTNSFTNISEHLFKDYSLSNSIRFIKLIENNVSVCVQNNDKNVSNKFIDILYQINDRAEKLDSHQFKHQIWSLTRSTILKCLLNYNEDELERINETVYKTVSTFVDIKCATNLDEKSAVSWNENLFVTLQLLNKMNQNMFAVCFKKSSMLIVDMATAKSIDVRKQIKISLKRKLLYNNDLVKSE</sequence>
<evidence type="ECO:0000313" key="5">
    <source>
        <dbReference type="Proteomes" id="UP001470230"/>
    </source>
</evidence>
<evidence type="ECO:0000256" key="2">
    <source>
        <dbReference type="ARBA" id="ARBA00022490"/>
    </source>
</evidence>
<gene>
    <name evidence="4" type="ORF">M9Y10_023364</name>
</gene>
<evidence type="ECO:0000259" key="3">
    <source>
        <dbReference type="PROSITE" id="PS50190"/>
    </source>
</evidence>
<keyword evidence="5" id="KW-1185">Reference proteome</keyword>
<dbReference type="InterPro" id="IPR000904">
    <property type="entry name" value="Sec7_dom"/>
</dbReference>
<dbReference type="Pfam" id="PF09324">
    <property type="entry name" value="Sec7-like_HDS"/>
    <property type="match status" value="1"/>
</dbReference>
<evidence type="ECO:0000313" key="4">
    <source>
        <dbReference type="EMBL" id="KAK8894923.1"/>
    </source>
</evidence>
<dbReference type="SMART" id="SM00222">
    <property type="entry name" value="Sec7"/>
    <property type="match status" value="1"/>
</dbReference>
<dbReference type="Proteomes" id="UP001470230">
    <property type="component" value="Unassembled WGS sequence"/>
</dbReference>
<protein>
    <recommendedName>
        <fullName evidence="3">SEC7 domain-containing protein</fullName>
    </recommendedName>
</protein>
<dbReference type="Gene3D" id="1.25.10.10">
    <property type="entry name" value="Leucine-rich Repeat Variant"/>
    <property type="match status" value="1"/>
</dbReference>
<feature type="domain" description="SEC7" evidence="3">
    <location>
        <begin position="440"/>
        <end position="625"/>
    </location>
</feature>